<dbReference type="EMBL" id="JWZX01002066">
    <property type="protein sequence ID" value="KOO31205.1"/>
    <property type="molecule type" value="Genomic_DNA"/>
</dbReference>
<dbReference type="Pfam" id="PF12796">
    <property type="entry name" value="Ank_2"/>
    <property type="match status" value="1"/>
</dbReference>
<dbReference type="Gene3D" id="1.25.40.20">
    <property type="entry name" value="Ankyrin repeat-containing domain"/>
    <property type="match status" value="1"/>
</dbReference>
<dbReference type="PANTHER" id="PTHR24171:SF8">
    <property type="entry name" value="BRCA1-ASSOCIATED RING DOMAIN PROTEIN 1"/>
    <property type="match status" value="1"/>
</dbReference>
<proteinExistence type="predicted"/>
<sequence>MLKPSQMKLWAACEAGDVAEVRRCYEDGADYKQKNRFGWTALHRSCMGGSSECVELALPPEPEARALALARPDTEGNSPLHIAAGCAHAAVVTLLLREGAKPGVRKGTAEELKEDGATPMHTACKALADTKDPQRQERLIDTIIALLSGGGLLEATDEKGKLAAAFLPKPLLFRLLTRVKQEELGGSKAPAPPPTPLAELAQPPPTLTAESQSPPTGENPLVAPQPPPTPAAPAEPQPSRQVEEAAEA</sequence>
<keyword evidence="1" id="KW-0677">Repeat</keyword>
<feature type="repeat" description="ANK" evidence="3">
    <location>
        <begin position="75"/>
        <end position="107"/>
    </location>
</feature>
<dbReference type="Proteomes" id="UP000037460">
    <property type="component" value="Unassembled WGS sequence"/>
</dbReference>
<evidence type="ECO:0000313" key="6">
    <source>
        <dbReference type="Proteomes" id="UP000037460"/>
    </source>
</evidence>
<gene>
    <name evidence="5" type="ORF">Ctob_004689</name>
</gene>
<accession>A0A0M0JXC0</accession>
<keyword evidence="2 3" id="KW-0040">ANK repeat</keyword>
<feature type="compositionally biased region" description="Pro residues" evidence="4">
    <location>
        <begin position="190"/>
        <end position="206"/>
    </location>
</feature>
<dbReference type="SUPFAM" id="SSF48403">
    <property type="entry name" value="Ankyrin repeat"/>
    <property type="match status" value="1"/>
</dbReference>
<dbReference type="PROSITE" id="PS50297">
    <property type="entry name" value="ANK_REP_REGION"/>
    <property type="match status" value="1"/>
</dbReference>
<evidence type="ECO:0000256" key="4">
    <source>
        <dbReference type="SAM" id="MobiDB-lite"/>
    </source>
</evidence>
<dbReference type="PANTHER" id="PTHR24171">
    <property type="entry name" value="ANKYRIN REPEAT DOMAIN-CONTAINING PROTEIN 39-RELATED"/>
    <property type="match status" value="1"/>
</dbReference>
<evidence type="ECO:0000256" key="1">
    <source>
        <dbReference type="ARBA" id="ARBA00022737"/>
    </source>
</evidence>
<evidence type="ECO:0000256" key="2">
    <source>
        <dbReference type="ARBA" id="ARBA00023043"/>
    </source>
</evidence>
<dbReference type="SMART" id="SM00248">
    <property type="entry name" value="ANK"/>
    <property type="match status" value="3"/>
</dbReference>
<dbReference type="PROSITE" id="PS50088">
    <property type="entry name" value="ANK_REPEAT"/>
    <property type="match status" value="1"/>
</dbReference>
<feature type="region of interest" description="Disordered" evidence="4">
    <location>
        <begin position="184"/>
        <end position="248"/>
    </location>
</feature>
<dbReference type="InterPro" id="IPR036770">
    <property type="entry name" value="Ankyrin_rpt-contain_sf"/>
</dbReference>
<comment type="caution">
    <text evidence="5">The sequence shown here is derived from an EMBL/GenBank/DDBJ whole genome shotgun (WGS) entry which is preliminary data.</text>
</comment>
<evidence type="ECO:0000313" key="5">
    <source>
        <dbReference type="EMBL" id="KOO31205.1"/>
    </source>
</evidence>
<reference evidence="6" key="1">
    <citation type="journal article" date="2015" name="PLoS Genet.">
        <title>Genome Sequence and Transcriptome Analyses of Chrysochromulina tobin: Metabolic Tools for Enhanced Algal Fitness in the Prominent Order Prymnesiales (Haptophyceae).</title>
        <authorList>
            <person name="Hovde B.T."/>
            <person name="Deodato C.R."/>
            <person name="Hunsperger H.M."/>
            <person name="Ryken S.A."/>
            <person name="Yost W."/>
            <person name="Jha R.K."/>
            <person name="Patterson J."/>
            <person name="Monnat R.J. Jr."/>
            <person name="Barlow S.B."/>
            <person name="Starkenburg S.R."/>
            <person name="Cattolico R.A."/>
        </authorList>
    </citation>
    <scope>NUCLEOTIDE SEQUENCE</scope>
    <source>
        <strain evidence="6">CCMP291</strain>
    </source>
</reference>
<keyword evidence="6" id="KW-1185">Reference proteome</keyword>
<dbReference type="GO" id="GO:0004842">
    <property type="term" value="F:ubiquitin-protein transferase activity"/>
    <property type="evidence" value="ECO:0007669"/>
    <property type="project" value="TreeGrafter"/>
</dbReference>
<name>A0A0M0JXC0_9EUKA</name>
<dbReference type="GO" id="GO:0085020">
    <property type="term" value="P:protein K6-linked ubiquitination"/>
    <property type="evidence" value="ECO:0007669"/>
    <property type="project" value="TreeGrafter"/>
</dbReference>
<dbReference type="OrthoDB" id="1577640at2759"/>
<evidence type="ECO:0000256" key="3">
    <source>
        <dbReference type="PROSITE-ProRule" id="PRU00023"/>
    </source>
</evidence>
<dbReference type="AlphaFoldDB" id="A0A0M0JXC0"/>
<feature type="compositionally biased region" description="Pro residues" evidence="4">
    <location>
        <begin position="223"/>
        <end position="236"/>
    </location>
</feature>
<protein>
    <submittedName>
        <fullName evidence="5">Achain structural determinant protein</fullName>
    </submittedName>
</protein>
<dbReference type="InterPro" id="IPR002110">
    <property type="entry name" value="Ankyrin_rpt"/>
</dbReference>
<organism evidence="5 6">
    <name type="scientific">Chrysochromulina tobinii</name>
    <dbReference type="NCBI Taxonomy" id="1460289"/>
    <lineage>
        <taxon>Eukaryota</taxon>
        <taxon>Haptista</taxon>
        <taxon>Haptophyta</taxon>
        <taxon>Prymnesiophyceae</taxon>
        <taxon>Prymnesiales</taxon>
        <taxon>Chrysochromulinaceae</taxon>
        <taxon>Chrysochromulina</taxon>
    </lineage>
</organism>